<dbReference type="Pfam" id="PF08713">
    <property type="entry name" value="DNA_alkylation"/>
    <property type="match status" value="1"/>
</dbReference>
<dbReference type="PANTHER" id="PTHR34070:SF1">
    <property type="entry name" value="DNA ALKYLATION REPAIR PROTEIN"/>
    <property type="match status" value="1"/>
</dbReference>
<dbReference type="Proteomes" id="UP000253606">
    <property type="component" value="Chromosome"/>
</dbReference>
<dbReference type="InterPro" id="IPR016024">
    <property type="entry name" value="ARM-type_fold"/>
</dbReference>
<dbReference type="KEGG" id="abas:ACPOL_2259"/>
<sequence>MPATAKSEAKPQTRLALLRELEAVADERKAQSHAWFFKTGKGEYGEGDIFLGITVPIARKIALRYTHLPLAEIEKLLASPIHEHRFAALEILVVQYERGDEMLRQQIYDFYLQNTRRANNWDLVDTSAPYIVGEHLRTRPRAVLDRLAASSMLWERRIAMVATLGLVRHGEIKDSFRIAKRLFNDKEPLIHKATGWILREAGKVSREELIQFLEKYAAKMPRTTLRYAIERFSPEERKQWLKR</sequence>
<proteinExistence type="predicted"/>
<gene>
    <name evidence="1" type="ORF">ACPOL_2259</name>
</gene>
<dbReference type="Gene3D" id="1.25.10.90">
    <property type="match status" value="1"/>
</dbReference>
<organism evidence="1 2">
    <name type="scientific">Acidisarcina polymorpha</name>
    <dbReference type="NCBI Taxonomy" id="2211140"/>
    <lineage>
        <taxon>Bacteria</taxon>
        <taxon>Pseudomonadati</taxon>
        <taxon>Acidobacteriota</taxon>
        <taxon>Terriglobia</taxon>
        <taxon>Terriglobales</taxon>
        <taxon>Acidobacteriaceae</taxon>
        <taxon>Acidisarcina</taxon>
    </lineage>
</organism>
<evidence type="ECO:0000313" key="2">
    <source>
        <dbReference type="Proteomes" id="UP000253606"/>
    </source>
</evidence>
<dbReference type="EMBL" id="CP030840">
    <property type="protein sequence ID" value="AXC11583.1"/>
    <property type="molecule type" value="Genomic_DNA"/>
</dbReference>
<dbReference type="AlphaFoldDB" id="A0A2Z5FXH9"/>
<reference evidence="1 2" key="1">
    <citation type="journal article" date="2018" name="Front. Microbiol.">
        <title>Hydrolytic Capabilities as a Key to Environmental Success: Chitinolytic and Cellulolytic Acidobacteria From Acidic Sub-arctic Soils and Boreal Peatlands.</title>
        <authorList>
            <person name="Belova S.E."/>
            <person name="Ravin N.V."/>
            <person name="Pankratov T.A."/>
            <person name="Rakitin A.L."/>
            <person name="Ivanova A.A."/>
            <person name="Beletsky A.V."/>
            <person name="Mardanov A.V."/>
            <person name="Sinninghe Damste J.S."/>
            <person name="Dedysh S.N."/>
        </authorList>
    </citation>
    <scope>NUCLEOTIDE SEQUENCE [LARGE SCALE GENOMIC DNA]</scope>
    <source>
        <strain evidence="1 2">SBC82</strain>
    </source>
</reference>
<accession>A0A2Z5FXH9</accession>
<name>A0A2Z5FXH9_9BACT</name>
<dbReference type="InterPro" id="IPR014825">
    <property type="entry name" value="DNA_alkylation"/>
</dbReference>
<dbReference type="CDD" id="cd06561">
    <property type="entry name" value="AlkD_like"/>
    <property type="match status" value="1"/>
</dbReference>
<dbReference type="SUPFAM" id="SSF48371">
    <property type="entry name" value="ARM repeat"/>
    <property type="match status" value="1"/>
</dbReference>
<dbReference type="OrthoDB" id="9775346at2"/>
<keyword evidence="2" id="KW-1185">Reference proteome</keyword>
<evidence type="ECO:0000313" key="1">
    <source>
        <dbReference type="EMBL" id="AXC11583.1"/>
    </source>
</evidence>
<dbReference type="PANTHER" id="PTHR34070">
    <property type="entry name" value="ARMADILLO-TYPE FOLD"/>
    <property type="match status" value="1"/>
</dbReference>
<dbReference type="RefSeq" id="WP_114207011.1">
    <property type="nucleotide sequence ID" value="NZ_CP030840.1"/>
</dbReference>
<protein>
    <submittedName>
        <fullName evidence="1">Putative DNA alkylation repair enzyme</fullName>
    </submittedName>
</protein>